<keyword evidence="3" id="KW-0378">Hydrolase</keyword>
<proteinExistence type="predicted"/>
<reference evidence="3 4" key="1">
    <citation type="submission" date="2016-09" db="EMBL/GenBank/DDBJ databases">
        <title>Acidihalobacter prosperus V6 (DSM14174).</title>
        <authorList>
            <person name="Khaleque H.N."/>
            <person name="Ramsay J.P."/>
            <person name="Murphy R.J.T."/>
            <person name="Kaksonen A.H."/>
            <person name="Boxall N.J."/>
            <person name="Watkin E.L.J."/>
        </authorList>
    </citation>
    <scope>NUCLEOTIDE SEQUENCE [LARGE SCALE GENOMIC DNA]</scope>
    <source>
        <strain evidence="3 4">V6</strain>
    </source>
</reference>
<dbReference type="InterPro" id="IPR000120">
    <property type="entry name" value="Amidase"/>
</dbReference>
<name>A0A1D8KBN7_9GAMM</name>
<dbReference type="GO" id="GO:0016787">
    <property type="term" value="F:hydrolase activity"/>
    <property type="evidence" value="ECO:0007669"/>
    <property type="project" value="UniProtKB-KW"/>
</dbReference>
<evidence type="ECO:0000259" key="1">
    <source>
        <dbReference type="Pfam" id="PF01425"/>
    </source>
</evidence>
<dbReference type="InterPro" id="IPR014085">
    <property type="entry name" value="Allophanate_hydrolase"/>
</dbReference>
<dbReference type="Gene3D" id="1.20.58.1700">
    <property type="match status" value="1"/>
</dbReference>
<accession>A0A1D8KBN7</accession>
<dbReference type="InterPro" id="IPR023631">
    <property type="entry name" value="Amidase_dom"/>
</dbReference>
<keyword evidence="4" id="KW-1185">Reference proteome</keyword>
<dbReference type="KEGG" id="aaeo:BJI67_02680"/>
<dbReference type="PANTHER" id="PTHR11895:SF169">
    <property type="entry name" value="GLUTAMYL-TRNA(GLN) AMIDOTRANSFERASE"/>
    <property type="match status" value="1"/>
</dbReference>
<protein>
    <submittedName>
        <fullName evidence="3">Allophanate hydrolase</fullName>
    </submittedName>
</protein>
<dbReference type="Gene3D" id="3.10.490.10">
    <property type="entry name" value="Gamma-glutamyl cyclotransferase-like"/>
    <property type="match status" value="1"/>
</dbReference>
<dbReference type="SUPFAM" id="SSF75304">
    <property type="entry name" value="Amidase signature (AS) enzymes"/>
    <property type="match status" value="1"/>
</dbReference>
<organism evidence="3 4">
    <name type="scientific">Acidihalobacter aeolianus</name>
    <dbReference type="NCBI Taxonomy" id="2792603"/>
    <lineage>
        <taxon>Bacteria</taxon>
        <taxon>Pseudomonadati</taxon>
        <taxon>Pseudomonadota</taxon>
        <taxon>Gammaproteobacteria</taxon>
        <taxon>Chromatiales</taxon>
        <taxon>Ectothiorhodospiraceae</taxon>
        <taxon>Acidihalobacter</taxon>
    </lineage>
</organism>
<dbReference type="NCBIfam" id="NF006043">
    <property type="entry name" value="PRK08186.1"/>
    <property type="match status" value="1"/>
</dbReference>
<dbReference type="InterPro" id="IPR036928">
    <property type="entry name" value="AS_sf"/>
</dbReference>
<feature type="domain" description="Amidase" evidence="1">
    <location>
        <begin position="23"/>
        <end position="441"/>
    </location>
</feature>
<dbReference type="AlphaFoldDB" id="A0A1D8KBN7"/>
<feature type="domain" description="Allophanate hydrolase C-terminal" evidence="2">
    <location>
        <begin position="464"/>
        <end position="588"/>
    </location>
</feature>
<dbReference type="Pfam" id="PF21986">
    <property type="entry name" value="AH_C"/>
    <property type="match status" value="1"/>
</dbReference>
<dbReference type="NCBIfam" id="TIGR02713">
    <property type="entry name" value="allophanate_hyd"/>
    <property type="match status" value="1"/>
</dbReference>
<dbReference type="EMBL" id="CP017448">
    <property type="protein sequence ID" value="AOV18381.1"/>
    <property type="molecule type" value="Genomic_DNA"/>
</dbReference>
<dbReference type="Gene3D" id="3.90.1300.10">
    <property type="entry name" value="Amidase signature (AS) domain"/>
    <property type="match status" value="1"/>
</dbReference>
<dbReference type="InterPro" id="IPR053844">
    <property type="entry name" value="AH_C"/>
</dbReference>
<evidence type="ECO:0000313" key="3">
    <source>
        <dbReference type="EMBL" id="AOV18381.1"/>
    </source>
</evidence>
<dbReference type="PANTHER" id="PTHR11895">
    <property type="entry name" value="TRANSAMIDASE"/>
    <property type="match status" value="1"/>
</dbReference>
<evidence type="ECO:0000259" key="2">
    <source>
        <dbReference type="Pfam" id="PF21986"/>
    </source>
</evidence>
<sequence length="593" mass="62989">MAGTLNLARLRRRYADEDATPEEVLREVLGRIEACTAQHVWVDLLPHDDLLLRARALGAMGAAQRAELPLFGIPFAVKDNIDVASYPTTAGCPEFAYTASRTATVVARLEAAGAMLIGKTNMDQFATGLVGTRSPYGACDNAVDPAYVSGGSSSGSAVAVACDLVSFSLGTDTAGSGRVPAACNGIVGLKPTRGLLSTAGVVPACRSLDCVAIFAQCVADAGNVLEIALGPDPRDPLSRDVPPLPVRAGLHEGGFYFGVPAVEALRFYGDAESQALFEAALQRLESIGGRRVEIDFAPFLEAGSLLYDGPWVAERLVAVGHFLMQQPEAVLPHTRAIIEDGMAYDAAAVFGAQYRLAALRRKAEEQMARVDVLVTPTIGTHVRREDVEIEPLAANRRLGYYTQFVNLLDQCAIALPAGKRSDGMPFGISLIAPPLGDRDLLTLALRFAGEASEGAVDEPADDDIQLAVVGAHLSGQPLNHQLTVRGGQLMRRCRTAHAYRLYALRGTTPRKPGLVRSLPSGAGDAIEVEVWSLPTGEFGGFLREIPSPLCIGSVELEDGEWVQGFLCEPHALVNSEDITAHGGWRAYLNAVGT</sequence>
<dbReference type="Pfam" id="PF01425">
    <property type="entry name" value="Amidase"/>
    <property type="match status" value="1"/>
</dbReference>
<dbReference type="Proteomes" id="UP000095342">
    <property type="component" value="Chromosome"/>
</dbReference>
<evidence type="ECO:0000313" key="4">
    <source>
        <dbReference type="Proteomes" id="UP000095342"/>
    </source>
</evidence>
<gene>
    <name evidence="3" type="ORF">BJI67_02680</name>
</gene>